<dbReference type="PROSITE" id="PS51459">
    <property type="entry name" value="FIDO"/>
    <property type="match status" value="1"/>
</dbReference>
<dbReference type="AlphaFoldDB" id="A0A239IZM5"/>
<accession>A0A239IZM5</accession>
<organism evidence="4 5">
    <name type="scientific">Granulicella rosea</name>
    <dbReference type="NCBI Taxonomy" id="474952"/>
    <lineage>
        <taxon>Bacteria</taxon>
        <taxon>Pseudomonadati</taxon>
        <taxon>Acidobacteriota</taxon>
        <taxon>Terriglobia</taxon>
        <taxon>Terriglobales</taxon>
        <taxon>Acidobacteriaceae</taxon>
        <taxon>Granulicella</taxon>
    </lineage>
</organism>
<keyword evidence="5" id="KW-1185">Reference proteome</keyword>
<reference evidence="4 5" key="1">
    <citation type="submission" date="2017-06" db="EMBL/GenBank/DDBJ databases">
        <authorList>
            <person name="Kim H.J."/>
            <person name="Triplett B.A."/>
        </authorList>
    </citation>
    <scope>NUCLEOTIDE SEQUENCE [LARGE SCALE GENOMIC DNA]</scope>
    <source>
        <strain evidence="4 5">DSM 18704</strain>
    </source>
</reference>
<dbReference type="InterPro" id="IPR036597">
    <property type="entry name" value="Fido-like_dom_sf"/>
</dbReference>
<dbReference type="SUPFAM" id="SSF140931">
    <property type="entry name" value="Fic-like"/>
    <property type="match status" value="1"/>
</dbReference>
<dbReference type="Gene3D" id="1.10.3290.10">
    <property type="entry name" value="Fido-like domain"/>
    <property type="match status" value="1"/>
</dbReference>
<sequence length="515" mass="58506">MATKNHSDQVRAAIFQERTVPRETRLAGWAALVETFHLQVPVRHPTAVSEQHIKGSRRTEGEWTVLDKRYWPGDSVAEQLDFALRNEDLDLLALKRLFEAIPQETITAFVTSAPNGTSNRRAWFLYEFLTGNALDLPDAVGPSFTDLLDASRYFTSTPRPSRRHKVRDNLLGTPAFCPIIRRTKTLEEFSARSLGSKANEVIGQTGASIVSRAASFLLLADSRASFEIEGEKPPRNRLERWGRAVLQAGKNPLTLDEIVRLHTVLIEDTRFTQPGLRQDGVFLGERDHEGDPLPEFIGARPQDLESLVQGMIDANERMREGTLDSVLQAAATAFGFVYIHPLQDGNGRLHRCLIHHVLAERKFTPPGMVFPVSPVMLDRIETYRDTLRAHSGPLMNFIEWRPTPERNVEVLNDTADLYRYFDCTGAAEFLYGCVAHAIDEDLPHEIDFLRRNDEAKRRIMNLVEMPDRMTENLVRLIRVNEGKLGRKRREGEFEKLTDDEVVSIEVIVREAFEGF</sequence>
<dbReference type="EMBL" id="FZOU01000003">
    <property type="protein sequence ID" value="SNS99040.1"/>
    <property type="molecule type" value="Genomic_DNA"/>
</dbReference>
<evidence type="ECO:0000256" key="1">
    <source>
        <dbReference type="PIRSR" id="PIRSR640198-1"/>
    </source>
</evidence>
<dbReference type="PANTHER" id="PTHR13504:SF38">
    <property type="entry name" value="FIDO DOMAIN-CONTAINING PROTEIN"/>
    <property type="match status" value="1"/>
</dbReference>
<evidence type="ECO:0000313" key="5">
    <source>
        <dbReference type="Proteomes" id="UP000198356"/>
    </source>
</evidence>
<dbReference type="PANTHER" id="PTHR13504">
    <property type="entry name" value="FIDO DOMAIN-CONTAINING PROTEIN DDB_G0283145"/>
    <property type="match status" value="1"/>
</dbReference>
<dbReference type="RefSeq" id="WP_217897031.1">
    <property type="nucleotide sequence ID" value="NZ_FZOU01000003.1"/>
</dbReference>
<evidence type="ECO:0000256" key="2">
    <source>
        <dbReference type="PIRSR" id="PIRSR640198-2"/>
    </source>
</evidence>
<proteinExistence type="predicted"/>
<feature type="domain" description="Fido" evidence="3">
    <location>
        <begin position="253"/>
        <end position="400"/>
    </location>
</feature>
<feature type="binding site" evidence="2">
    <location>
        <begin position="344"/>
        <end position="351"/>
    </location>
    <ligand>
        <name>ATP</name>
        <dbReference type="ChEBI" id="CHEBI:30616"/>
    </ligand>
</feature>
<dbReference type="Proteomes" id="UP000198356">
    <property type="component" value="Unassembled WGS sequence"/>
</dbReference>
<evidence type="ECO:0000259" key="3">
    <source>
        <dbReference type="PROSITE" id="PS51459"/>
    </source>
</evidence>
<feature type="active site" evidence="1">
    <location>
        <position position="340"/>
    </location>
</feature>
<keyword evidence="2" id="KW-0547">Nucleotide-binding</keyword>
<evidence type="ECO:0000313" key="4">
    <source>
        <dbReference type="EMBL" id="SNS99040.1"/>
    </source>
</evidence>
<keyword evidence="2" id="KW-0067">ATP-binding</keyword>
<dbReference type="GO" id="GO:0005524">
    <property type="term" value="F:ATP binding"/>
    <property type="evidence" value="ECO:0007669"/>
    <property type="project" value="UniProtKB-KW"/>
</dbReference>
<dbReference type="Pfam" id="PF02661">
    <property type="entry name" value="Fic"/>
    <property type="match status" value="1"/>
</dbReference>
<gene>
    <name evidence="4" type="ORF">SAMN05421770_103368</name>
</gene>
<dbReference type="InterPro" id="IPR040198">
    <property type="entry name" value="Fido_containing"/>
</dbReference>
<name>A0A239IZM5_9BACT</name>
<protein>
    <submittedName>
        <fullName evidence="4">Fic/DOC family protein</fullName>
    </submittedName>
</protein>
<dbReference type="InterPro" id="IPR003812">
    <property type="entry name" value="Fido"/>
</dbReference>